<dbReference type="EMBL" id="JAAITA010000001">
    <property type="protein sequence ID" value="NSJ84725.1"/>
    <property type="molecule type" value="Genomic_DNA"/>
</dbReference>
<dbReference type="CDD" id="cd03801">
    <property type="entry name" value="GT4_PimA-like"/>
    <property type="match status" value="1"/>
</dbReference>
<keyword evidence="4" id="KW-1185">Reference proteome</keyword>
<dbReference type="Gene3D" id="3.40.50.2000">
    <property type="entry name" value="Glycogen Phosphorylase B"/>
    <property type="match status" value="2"/>
</dbReference>
<feature type="domain" description="Glycosyltransferase subfamily 4-like N-terminal" evidence="2">
    <location>
        <begin position="22"/>
        <end position="192"/>
    </location>
</feature>
<feature type="domain" description="Glycosyl transferase family 1" evidence="1">
    <location>
        <begin position="207"/>
        <end position="362"/>
    </location>
</feature>
<dbReference type="Pfam" id="PF00534">
    <property type="entry name" value="Glycos_transf_1"/>
    <property type="match status" value="1"/>
</dbReference>
<dbReference type="PANTHER" id="PTHR45947:SF3">
    <property type="entry name" value="SULFOQUINOVOSYL TRANSFERASE SQD2"/>
    <property type="match status" value="1"/>
</dbReference>
<reference evidence="3 4" key="1">
    <citation type="journal article" date="2020" name="Cell Host Microbe">
        <title>Functional and Genomic Variation between Human-Derived Isolates of Lachnospiraceae Reveals Inter- and Intra-Species Diversity.</title>
        <authorList>
            <person name="Sorbara M.T."/>
            <person name="Littmann E.R."/>
            <person name="Fontana E."/>
            <person name="Moody T.U."/>
            <person name="Kohout C.E."/>
            <person name="Gjonbalaj M."/>
            <person name="Eaton V."/>
            <person name="Seok R."/>
            <person name="Leiner I.M."/>
            <person name="Pamer E.G."/>
        </authorList>
    </citation>
    <scope>NUCLEOTIDE SEQUENCE [LARGE SCALE GENOMIC DNA]</scope>
    <source>
        <strain evidence="3 4">MSK.15.26</strain>
    </source>
</reference>
<sequence length="385" mass="43824">MKKKLLVTASTFPRWEGDTEPRFVLDLSKELNKYFDVTVLVPACPETKDNEIMEGIKVSRYHYFPVRRWETLCYPGAIVPRIKEKKIRVLLVPFLFIGLWYKQLKILKNYDLVHAHWIIPQGIVQSFFHKPYLLTGHGGDVLELNKFPFSFLKKRALDKAGAVSVVSKKLKQKLEEKYETQNIRIQSMGCDLKKFGREKRVEGYFGQEEKKIILFVGRLVKIKGIEYLIDAMKNIDAQLIIVGEGPLERELKERAKEIQEKVLFLGGKNHNELPTIYASSDIFVIPSITLEGGITEGTPTVIAEALASGLPIIGTNTGGIPQAIENKKNGFIIPDKDSVAIEEKIKILLSDDEVRQKMSNNALESSKKYGYENIAIQFHEILDSM</sequence>
<evidence type="ECO:0000313" key="4">
    <source>
        <dbReference type="Proteomes" id="UP000822142"/>
    </source>
</evidence>
<evidence type="ECO:0000259" key="2">
    <source>
        <dbReference type="Pfam" id="PF13439"/>
    </source>
</evidence>
<accession>A0ABX2I6R2</accession>
<dbReference type="Pfam" id="PF13439">
    <property type="entry name" value="Glyco_transf_4"/>
    <property type="match status" value="1"/>
</dbReference>
<dbReference type="InterPro" id="IPR001296">
    <property type="entry name" value="Glyco_trans_1"/>
</dbReference>
<name>A0ABX2I6R2_BLAHA</name>
<evidence type="ECO:0000259" key="1">
    <source>
        <dbReference type="Pfam" id="PF00534"/>
    </source>
</evidence>
<dbReference type="InterPro" id="IPR050194">
    <property type="entry name" value="Glycosyltransferase_grp1"/>
</dbReference>
<comment type="caution">
    <text evidence="3">The sequence shown here is derived from an EMBL/GenBank/DDBJ whole genome shotgun (WGS) entry which is preliminary data.</text>
</comment>
<dbReference type="RefSeq" id="WP_173747204.1">
    <property type="nucleotide sequence ID" value="NZ_JAAITA010000001.1"/>
</dbReference>
<organism evidence="3 4">
    <name type="scientific">Blautia hansenii</name>
    <name type="common">Ruminococcus hansenii</name>
    <dbReference type="NCBI Taxonomy" id="1322"/>
    <lineage>
        <taxon>Bacteria</taxon>
        <taxon>Bacillati</taxon>
        <taxon>Bacillota</taxon>
        <taxon>Clostridia</taxon>
        <taxon>Lachnospirales</taxon>
        <taxon>Lachnospiraceae</taxon>
        <taxon>Blautia</taxon>
    </lineage>
</organism>
<proteinExistence type="predicted"/>
<evidence type="ECO:0000313" key="3">
    <source>
        <dbReference type="EMBL" id="NSJ84725.1"/>
    </source>
</evidence>
<dbReference type="PANTHER" id="PTHR45947">
    <property type="entry name" value="SULFOQUINOVOSYL TRANSFERASE SQD2"/>
    <property type="match status" value="1"/>
</dbReference>
<protein>
    <submittedName>
        <fullName evidence="3">Glycosyltransferase family 4 protein</fullName>
    </submittedName>
</protein>
<dbReference type="InterPro" id="IPR028098">
    <property type="entry name" value="Glyco_trans_4-like_N"/>
</dbReference>
<dbReference type="Proteomes" id="UP000822142">
    <property type="component" value="Unassembled WGS sequence"/>
</dbReference>
<dbReference type="SUPFAM" id="SSF53756">
    <property type="entry name" value="UDP-Glycosyltransferase/glycogen phosphorylase"/>
    <property type="match status" value="1"/>
</dbReference>
<gene>
    <name evidence="3" type="ORF">G5A70_00690</name>
</gene>